<evidence type="ECO:0000256" key="17">
    <source>
        <dbReference type="ARBA" id="ARBA00030571"/>
    </source>
</evidence>
<proteinExistence type="inferred from homology"/>
<evidence type="ECO:0000256" key="16">
    <source>
        <dbReference type="ARBA" id="ARBA00029570"/>
    </source>
</evidence>
<dbReference type="PANTHER" id="PTHR34848">
    <property type="match status" value="1"/>
</dbReference>
<dbReference type="AlphaFoldDB" id="A0A1H1G364"/>
<evidence type="ECO:0000313" key="19">
    <source>
        <dbReference type="EMBL" id="SDR07682.1"/>
    </source>
</evidence>
<dbReference type="STRING" id="35622.SAMN04489764_3343"/>
<protein>
    <recommendedName>
        <fullName evidence="16">Adenosylcobinamide kinase</fullName>
        <ecNumber evidence="8">2.7.1.156</ecNumber>
        <ecNumber evidence="9">2.7.7.62</ecNumber>
    </recommendedName>
    <alternativeName>
        <fullName evidence="17">Adenosylcobinamide-phosphate guanylyltransferase</fullName>
    </alternativeName>
</protein>
<comment type="function">
    <text evidence="4">Catalyzes ATP-dependent phosphorylation of adenosylcobinamide and addition of GMP to adenosylcobinamide phosphate.</text>
</comment>
<keyword evidence="12" id="KW-0547">Nucleotide-binding</keyword>
<organism evidence="19 20">
    <name type="scientific">Thermostaphylospora chromogena</name>
    <dbReference type="NCBI Taxonomy" id="35622"/>
    <lineage>
        <taxon>Bacteria</taxon>
        <taxon>Bacillati</taxon>
        <taxon>Actinomycetota</taxon>
        <taxon>Actinomycetes</taxon>
        <taxon>Streptosporangiales</taxon>
        <taxon>Thermomonosporaceae</taxon>
        <taxon>Thermostaphylospora</taxon>
    </lineage>
</organism>
<dbReference type="Pfam" id="PF02283">
    <property type="entry name" value="CobU"/>
    <property type="match status" value="1"/>
</dbReference>
<dbReference type="GO" id="GO:0009236">
    <property type="term" value="P:cobalamin biosynthetic process"/>
    <property type="evidence" value="ECO:0007669"/>
    <property type="project" value="UniProtKB-UniPathway"/>
</dbReference>
<keyword evidence="14" id="KW-0067">ATP-binding</keyword>
<feature type="region of interest" description="Disordered" evidence="18">
    <location>
        <begin position="128"/>
        <end position="147"/>
    </location>
</feature>
<evidence type="ECO:0000256" key="8">
    <source>
        <dbReference type="ARBA" id="ARBA00012016"/>
    </source>
</evidence>
<comment type="pathway">
    <text evidence="5">Cofactor biosynthesis; adenosylcobalamin biosynthesis; adenosylcobalamin from cob(II)yrinate a,c-diamide: step 6/7.</text>
</comment>
<keyword evidence="11 19" id="KW-0808">Transferase</keyword>
<evidence type="ECO:0000256" key="9">
    <source>
        <dbReference type="ARBA" id="ARBA00012523"/>
    </source>
</evidence>
<dbReference type="GO" id="GO:0005525">
    <property type="term" value="F:GTP binding"/>
    <property type="evidence" value="ECO:0007669"/>
    <property type="project" value="UniProtKB-KW"/>
</dbReference>
<comment type="pathway">
    <text evidence="6">Cofactor biosynthesis; adenosylcobalamin biosynthesis; adenosylcobalamin from cob(II)yrinate a,c-diamide: step 5/7.</text>
</comment>
<evidence type="ECO:0000256" key="14">
    <source>
        <dbReference type="ARBA" id="ARBA00022840"/>
    </source>
</evidence>
<reference evidence="19 20" key="1">
    <citation type="submission" date="2016-10" db="EMBL/GenBank/DDBJ databases">
        <authorList>
            <person name="de Groot N.N."/>
        </authorList>
    </citation>
    <scope>NUCLEOTIDE SEQUENCE [LARGE SCALE GENOMIC DNA]</scope>
    <source>
        <strain evidence="19 20">DSM 43794</strain>
    </source>
</reference>
<dbReference type="UniPathway" id="UPA00148">
    <property type="reaction ID" value="UER00236"/>
</dbReference>
<dbReference type="EC" id="2.7.7.62" evidence="9"/>
<dbReference type="PANTHER" id="PTHR34848:SF1">
    <property type="entry name" value="BIFUNCTIONAL ADENOSYLCOBALAMIN BIOSYNTHESIS PROTEIN COBU"/>
    <property type="match status" value="1"/>
</dbReference>
<evidence type="ECO:0000256" key="15">
    <source>
        <dbReference type="ARBA" id="ARBA00023134"/>
    </source>
</evidence>
<evidence type="ECO:0000256" key="3">
    <source>
        <dbReference type="ARBA" id="ARBA00001522"/>
    </source>
</evidence>
<keyword evidence="15" id="KW-0342">GTP-binding</keyword>
<evidence type="ECO:0000256" key="12">
    <source>
        <dbReference type="ARBA" id="ARBA00022741"/>
    </source>
</evidence>
<dbReference type="InterPro" id="IPR003203">
    <property type="entry name" value="CobU/CobP"/>
</dbReference>
<dbReference type="GO" id="GO:0008820">
    <property type="term" value="F:cobinamide phosphate guanylyltransferase activity"/>
    <property type="evidence" value="ECO:0007669"/>
    <property type="project" value="UniProtKB-EC"/>
</dbReference>
<evidence type="ECO:0000256" key="2">
    <source>
        <dbReference type="ARBA" id="ARBA00000711"/>
    </source>
</evidence>
<comment type="catalytic activity">
    <reaction evidence="1">
        <text>adenosylcob(III)inamide + ATP = adenosylcob(III)inamide phosphate + ADP + H(+)</text>
        <dbReference type="Rhea" id="RHEA:15769"/>
        <dbReference type="ChEBI" id="CHEBI:2480"/>
        <dbReference type="ChEBI" id="CHEBI:15378"/>
        <dbReference type="ChEBI" id="CHEBI:30616"/>
        <dbReference type="ChEBI" id="CHEBI:58502"/>
        <dbReference type="ChEBI" id="CHEBI:456216"/>
        <dbReference type="EC" id="2.7.1.156"/>
    </reaction>
</comment>
<evidence type="ECO:0000256" key="6">
    <source>
        <dbReference type="ARBA" id="ARBA00005159"/>
    </source>
</evidence>
<comment type="similarity">
    <text evidence="7">Belongs to the CobU/CobP family.</text>
</comment>
<gene>
    <name evidence="19" type="ORF">SAMN04489764_3343</name>
</gene>
<dbReference type="CDD" id="cd00544">
    <property type="entry name" value="CobU"/>
    <property type="match status" value="1"/>
</dbReference>
<comment type="catalytic activity">
    <reaction evidence="2">
        <text>adenosylcob(III)inamide phosphate + GTP + H(+) = adenosylcob(III)inamide-GDP + diphosphate</text>
        <dbReference type="Rhea" id="RHEA:22712"/>
        <dbReference type="ChEBI" id="CHEBI:15378"/>
        <dbReference type="ChEBI" id="CHEBI:33019"/>
        <dbReference type="ChEBI" id="CHEBI:37565"/>
        <dbReference type="ChEBI" id="CHEBI:58502"/>
        <dbReference type="ChEBI" id="CHEBI:60487"/>
        <dbReference type="EC" id="2.7.7.62"/>
    </reaction>
</comment>
<sequence length="313" mass="32958">MPAGRRRPLRATVDGVVRLPLAGAPPAPYRAARTPHGLELTGPDGCRLLLADPAQAGDAPVSGPCDILLIDVLAAPHRLGALRAAGTVTDATRMVAVGVDHRVSSEAELARRLSWWGVLDVADGGVVDTADPAPPPPPAPRRTLILGGSRSGKSAEAELRLAAEPRVVYVATGPSGGDDPEWRARVRAHRERRPAHWSTVESTDLEGLLGRSRDPLLVDGVGTWLAAVFDECGAWEGGDRGGVEERCARLVAAWRDTRTRVVAVSDEVGLGVVPVTAAGRAFRDALGRLNQRLAEESEQAVLVVAGRSLPLPL</sequence>
<dbReference type="GO" id="GO:0005524">
    <property type="term" value="F:ATP binding"/>
    <property type="evidence" value="ECO:0007669"/>
    <property type="project" value="UniProtKB-KW"/>
</dbReference>
<evidence type="ECO:0000256" key="18">
    <source>
        <dbReference type="SAM" id="MobiDB-lite"/>
    </source>
</evidence>
<evidence type="ECO:0000256" key="11">
    <source>
        <dbReference type="ARBA" id="ARBA00022679"/>
    </source>
</evidence>
<comment type="catalytic activity">
    <reaction evidence="3">
        <text>adenosylcob(III)inamide + GTP = adenosylcob(III)inamide phosphate + GDP + H(+)</text>
        <dbReference type="Rhea" id="RHEA:15765"/>
        <dbReference type="ChEBI" id="CHEBI:2480"/>
        <dbReference type="ChEBI" id="CHEBI:15378"/>
        <dbReference type="ChEBI" id="CHEBI:37565"/>
        <dbReference type="ChEBI" id="CHEBI:58189"/>
        <dbReference type="ChEBI" id="CHEBI:58502"/>
        <dbReference type="EC" id="2.7.1.156"/>
    </reaction>
</comment>
<dbReference type="GO" id="GO:0043752">
    <property type="term" value="F:adenosylcobinamide kinase activity"/>
    <property type="evidence" value="ECO:0007669"/>
    <property type="project" value="UniProtKB-EC"/>
</dbReference>
<accession>A0A1H1G364</accession>
<evidence type="ECO:0000256" key="5">
    <source>
        <dbReference type="ARBA" id="ARBA00004692"/>
    </source>
</evidence>
<dbReference type="InterPro" id="IPR027417">
    <property type="entry name" value="P-loop_NTPase"/>
</dbReference>
<keyword evidence="19" id="KW-0548">Nucleotidyltransferase</keyword>
<evidence type="ECO:0000256" key="7">
    <source>
        <dbReference type="ARBA" id="ARBA00007490"/>
    </source>
</evidence>
<evidence type="ECO:0000313" key="20">
    <source>
        <dbReference type="Proteomes" id="UP000217103"/>
    </source>
</evidence>
<evidence type="ECO:0000256" key="1">
    <source>
        <dbReference type="ARBA" id="ARBA00000312"/>
    </source>
</evidence>
<dbReference type="EC" id="2.7.1.156" evidence="8"/>
<keyword evidence="10" id="KW-0169">Cobalamin biosynthesis</keyword>
<dbReference type="EMBL" id="FNKK01000002">
    <property type="protein sequence ID" value="SDR07682.1"/>
    <property type="molecule type" value="Genomic_DNA"/>
</dbReference>
<dbReference type="Gene3D" id="3.40.50.300">
    <property type="entry name" value="P-loop containing nucleotide triphosphate hydrolases"/>
    <property type="match status" value="1"/>
</dbReference>
<keyword evidence="13 19" id="KW-0418">Kinase</keyword>
<dbReference type="Proteomes" id="UP000217103">
    <property type="component" value="Unassembled WGS sequence"/>
</dbReference>
<keyword evidence="20" id="KW-1185">Reference proteome</keyword>
<evidence type="ECO:0000256" key="4">
    <source>
        <dbReference type="ARBA" id="ARBA00003889"/>
    </source>
</evidence>
<evidence type="ECO:0000256" key="13">
    <source>
        <dbReference type="ARBA" id="ARBA00022777"/>
    </source>
</evidence>
<name>A0A1H1G364_9ACTN</name>
<evidence type="ECO:0000256" key="10">
    <source>
        <dbReference type="ARBA" id="ARBA00022573"/>
    </source>
</evidence>
<dbReference type="SUPFAM" id="SSF52540">
    <property type="entry name" value="P-loop containing nucleoside triphosphate hydrolases"/>
    <property type="match status" value="1"/>
</dbReference>